<dbReference type="GO" id="GO:0140664">
    <property type="term" value="F:ATP-dependent DNA damage sensor activity"/>
    <property type="evidence" value="ECO:0007669"/>
    <property type="project" value="InterPro"/>
</dbReference>
<keyword evidence="6" id="KW-1185">Reference proteome</keyword>
<name>W6MJ86_9ASCO</name>
<dbReference type="GeneID" id="34519710"/>
<dbReference type="GO" id="GO:0006312">
    <property type="term" value="P:mitotic recombination"/>
    <property type="evidence" value="ECO:0007669"/>
    <property type="project" value="TreeGrafter"/>
</dbReference>
<dbReference type="AlphaFoldDB" id="W6MJ86"/>
<sequence length="505" mass="56752">MDLYQQCSYSEVLFDKQFEQILGAFQRQAISTVEILACPAADLAKKVGRSAAEVSRLQRSLRQDISQKLKVRSISVDDEFFTTGDSGMDLALGGNGISLGHLTEVSGESATGKSQVLMQLAVSVQLPREMNGLGPSLAEGTRNNAQVVYVSTEGILETRRLDKVCTHFTEVLKENGVHDPMAFPTTDNVLQTMCSDLESQQHVLNVQLPVLLEQKQGKIKLVIVDSIAHHIRAEMDTSKSYTDYLQRQFLIVKLAKNLRELALKYNFACVVSNQVSDKPFDSALMTSSKDHLPLQFEYQLGWLSGWDSKAIWHRQRGDTVEVDGETSEPLNSQDPKLNVAEPAEVTAEDEMAPSSLPPQLTLTQRLKLESRSEMFAENSYHYDYKIPTMGIQWTNLLDVRVVLSKRHKPIIGSNLIDDYAEDLGIIAPQPPSNGSQDEPQSQSQSQTQTQDRSLTEILSNHEYLNNYNWEVQRKMRMVFSPFVETGLERECQYEVWNGGVRSKES</sequence>
<dbReference type="RefSeq" id="XP_022458322.1">
    <property type="nucleotide sequence ID" value="XM_022602525.1"/>
</dbReference>
<evidence type="ECO:0000313" key="5">
    <source>
        <dbReference type="EMBL" id="CDK26316.1"/>
    </source>
</evidence>
<accession>W6MJ86</accession>
<feature type="domain" description="RecA family profile 1" evidence="4">
    <location>
        <begin position="77"/>
        <end position="275"/>
    </location>
</feature>
<protein>
    <recommendedName>
        <fullName evidence="4">RecA family profile 1 domain-containing protein</fullName>
    </recommendedName>
</protein>
<dbReference type="InterPro" id="IPR027417">
    <property type="entry name" value="P-loop_NTPase"/>
</dbReference>
<dbReference type="OrthoDB" id="1861185at2759"/>
<evidence type="ECO:0000256" key="3">
    <source>
        <dbReference type="SAM" id="MobiDB-lite"/>
    </source>
</evidence>
<evidence type="ECO:0000313" key="6">
    <source>
        <dbReference type="Proteomes" id="UP000019384"/>
    </source>
</evidence>
<dbReference type="GO" id="GO:0000150">
    <property type="term" value="F:DNA strand exchange activity"/>
    <property type="evidence" value="ECO:0007669"/>
    <property type="project" value="TreeGrafter"/>
</dbReference>
<keyword evidence="2" id="KW-0067">ATP-binding</keyword>
<dbReference type="HOGENOM" id="CLU_045144_0_0_1"/>
<evidence type="ECO:0000256" key="2">
    <source>
        <dbReference type="ARBA" id="ARBA00022840"/>
    </source>
</evidence>
<dbReference type="GO" id="GO:0042148">
    <property type="term" value="P:DNA strand invasion"/>
    <property type="evidence" value="ECO:0007669"/>
    <property type="project" value="TreeGrafter"/>
</dbReference>
<organism evidence="5 6">
    <name type="scientific">Kuraishia capsulata CBS 1993</name>
    <dbReference type="NCBI Taxonomy" id="1382522"/>
    <lineage>
        <taxon>Eukaryota</taxon>
        <taxon>Fungi</taxon>
        <taxon>Dikarya</taxon>
        <taxon>Ascomycota</taxon>
        <taxon>Saccharomycotina</taxon>
        <taxon>Pichiomycetes</taxon>
        <taxon>Pichiales</taxon>
        <taxon>Pichiaceae</taxon>
        <taxon>Kuraishia</taxon>
    </lineage>
</organism>
<dbReference type="PANTHER" id="PTHR22942:SF66">
    <property type="entry name" value="RE19845P"/>
    <property type="match status" value="1"/>
</dbReference>
<dbReference type="InterPro" id="IPR013632">
    <property type="entry name" value="Rad51_C"/>
</dbReference>
<evidence type="ECO:0000256" key="1">
    <source>
        <dbReference type="ARBA" id="ARBA00022741"/>
    </source>
</evidence>
<dbReference type="SUPFAM" id="SSF52540">
    <property type="entry name" value="P-loop containing nucleoside triphosphate hydrolases"/>
    <property type="match status" value="1"/>
</dbReference>
<dbReference type="Gene3D" id="3.40.50.300">
    <property type="entry name" value="P-loop containing nucleotide triphosphate hydrolases"/>
    <property type="match status" value="1"/>
</dbReference>
<dbReference type="GO" id="GO:0003690">
    <property type="term" value="F:double-stranded DNA binding"/>
    <property type="evidence" value="ECO:0007669"/>
    <property type="project" value="TreeGrafter"/>
</dbReference>
<dbReference type="STRING" id="1382522.W6MJ86"/>
<dbReference type="PANTHER" id="PTHR22942">
    <property type="entry name" value="RECA/RAD51/RADA DNA STRAND-PAIRING FAMILY MEMBER"/>
    <property type="match status" value="1"/>
</dbReference>
<dbReference type="InterPro" id="IPR020588">
    <property type="entry name" value="RecA_ATP-bd"/>
</dbReference>
<dbReference type="GO" id="GO:0003697">
    <property type="term" value="F:single-stranded DNA binding"/>
    <property type="evidence" value="ECO:0007669"/>
    <property type="project" value="TreeGrafter"/>
</dbReference>
<proteinExistence type="predicted"/>
<dbReference type="EMBL" id="HG793127">
    <property type="protein sequence ID" value="CDK26316.1"/>
    <property type="molecule type" value="Genomic_DNA"/>
</dbReference>
<dbReference type="PROSITE" id="PS50162">
    <property type="entry name" value="RECA_2"/>
    <property type="match status" value="1"/>
</dbReference>
<dbReference type="GO" id="GO:0061982">
    <property type="term" value="P:meiosis I cell cycle process"/>
    <property type="evidence" value="ECO:0007669"/>
    <property type="project" value="UniProtKB-ARBA"/>
</dbReference>
<dbReference type="Proteomes" id="UP000019384">
    <property type="component" value="Unassembled WGS sequence"/>
</dbReference>
<feature type="region of interest" description="Disordered" evidence="3">
    <location>
        <begin position="424"/>
        <end position="452"/>
    </location>
</feature>
<dbReference type="GO" id="GO:0005524">
    <property type="term" value="F:ATP binding"/>
    <property type="evidence" value="ECO:0007669"/>
    <property type="project" value="UniProtKB-KW"/>
</dbReference>
<reference evidence="5" key="1">
    <citation type="submission" date="2013-12" db="EMBL/GenBank/DDBJ databases">
        <authorList>
            <person name="Genoscope - CEA"/>
        </authorList>
    </citation>
    <scope>NUCLEOTIDE SEQUENCE</scope>
    <source>
        <strain evidence="5">CBS 1993</strain>
    </source>
</reference>
<reference evidence="5" key="2">
    <citation type="submission" date="2014-02" db="EMBL/GenBank/DDBJ databases">
        <title>Complete DNA sequence of /Kuraishia capsulata/ illustrates novel genomic features among budding yeasts (/Saccharomycotina/).</title>
        <authorList>
            <person name="Morales L."/>
            <person name="Noel B."/>
            <person name="Porcel B."/>
            <person name="Marcet-Houben M."/>
            <person name="Hullo M-F."/>
            <person name="Sacerdot C."/>
            <person name="Tekaia F."/>
            <person name="Leh-Louis V."/>
            <person name="Despons L."/>
            <person name="Khanna V."/>
            <person name="Aury J-M."/>
            <person name="Barbe V."/>
            <person name="Couloux A."/>
            <person name="Labadie K."/>
            <person name="Pelletier E."/>
            <person name="Souciet J-L."/>
            <person name="Boekhout T."/>
            <person name="Gabaldon T."/>
            <person name="Wincker P."/>
            <person name="Dujon B."/>
        </authorList>
    </citation>
    <scope>NUCLEOTIDE SEQUENCE</scope>
    <source>
        <strain evidence="5">CBS 1993</strain>
    </source>
</reference>
<dbReference type="GO" id="GO:0000730">
    <property type="term" value="P:DNA recombinase assembly"/>
    <property type="evidence" value="ECO:0007669"/>
    <property type="project" value="TreeGrafter"/>
</dbReference>
<dbReference type="Pfam" id="PF08423">
    <property type="entry name" value="Rad51"/>
    <property type="match status" value="1"/>
</dbReference>
<gene>
    <name evidence="5" type="ORF">KUCA_T00002287001</name>
</gene>
<evidence type="ECO:0000259" key="4">
    <source>
        <dbReference type="PROSITE" id="PS50162"/>
    </source>
</evidence>
<feature type="compositionally biased region" description="Low complexity" evidence="3">
    <location>
        <begin position="440"/>
        <end position="450"/>
    </location>
</feature>
<keyword evidence="1" id="KW-0547">Nucleotide-binding</keyword>